<reference evidence="1" key="1">
    <citation type="submission" date="2018-05" db="EMBL/GenBank/DDBJ databases">
        <authorList>
            <person name="Lanie J.A."/>
            <person name="Ng W.-L."/>
            <person name="Kazmierczak K.M."/>
            <person name="Andrzejewski T.M."/>
            <person name="Davidsen T.M."/>
            <person name="Wayne K.J."/>
            <person name="Tettelin H."/>
            <person name="Glass J.I."/>
            <person name="Rusch D."/>
            <person name="Podicherti R."/>
            <person name="Tsui H.-C.T."/>
            <person name="Winkler M.E."/>
        </authorList>
    </citation>
    <scope>NUCLEOTIDE SEQUENCE</scope>
</reference>
<gene>
    <name evidence="1" type="ORF">METZ01_LOCUS323238</name>
</gene>
<protein>
    <recommendedName>
        <fullName evidence="2">Peptidase C-terminal archaeal/bacterial domain-containing protein</fullName>
    </recommendedName>
</protein>
<proteinExistence type="predicted"/>
<feature type="non-terminal residue" evidence="1">
    <location>
        <position position="238"/>
    </location>
</feature>
<sequence length="238" mass="26037">MNNIRNITLPAILLISGYCSLDAQDLCPPMGLYGSAGNEQNVLSWHEPGQIACGDFMVDAIPYYHQGSNVGMSDDWPVTGSQGADVSYTLVVTDTITVDVSLCADSTNYDCKLEIFTNDNTCLNPDTTGYYDDDGPDCAIEEPDQQYEPSFIGNATLAPGLYYIVVDGYAGAEGNYGLSITTSGTRSSDTAENTIKSDRLLEQIKMAEMGYSQEEIDSYHYNNYIQQQNANRPSLTRD</sequence>
<accession>A0A382PAF1</accession>
<name>A0A382PAF1_9ZZZZ</name>
<evidence type="ECO:0000313" key="1">
    <source>
        <dbReference type="EMBL" id="SVC70384.1"/>
    </source>
</evidence>
<organism evidence="1">
    <name type="scientific">marine metagenome</name>
    <dbReference type="NCBI Taxonomy" id="408172"/>
    <lineage>
        <taxon>unclassified sequences</taxon>
        <taxon>metagenomes</taxon>
        <taxon>ecological metagenomes</taxon>
    </lineage>
</organism>
<evidence type="ECO:0008006" key="2">
    <source>
        <dbReference type="Google" id="ProtNLM"/>
    </source>
</evidence>
<dbReference type="AlphaFoldDB" id="A0A382PAF1"/>
<dbReference type="EMBL" id="UINC01106023">
    <property type="protein sequence ID" value="SVC70384.1"/>
    <property type="molecule type" value="Genomic_DNA"/>
</dbReference>
<dbReference type="Gene3D" id="2.60.120.380">
    <property type="match status" value="1"/>
</dbReference>